<comment type="caution">
    <text evidence="1">The sequence shown here is derived from an EMBL/GenBank/DDBJ whole genome shotgun (WGS) entry which is preliminary data.</text>
</comment>
<protein>
    <recommendedName>
        <fullName evidence="3">DNA-binding protein</fullName>
    </recommendedName>
</protein>
<keyword evidence="2" id="KW-1185">Reference proteome</keyword>
<dbReference type="AlphaFoldDB" id="A0A433RYG5"/>
<proteinExistence type="predicted"/>
<dbReference type="EMBL" id="JTFC01000005">
    <property type="protein sequence ID" value="RUS58322.1"/>
    <property type="molecule type" value="Genomic_DNA"/>
</dbReference>
<reference evidence="1 2" key="1">
    <citation type="submission" date="2014-11" db="EMBL/GenBank/DDBJ databases">
        <title>Genome sequence and analysis of novel Kurthia sp.</title>
        <authorList>
            <person name="Lawson J.N."/>
            <person name="Gonzalez J.E."/>
            <person name="Rinauldi L."/>
            <person name="Xuan Z."/>
            <person name="Firman A."/>
            <person name="Shaddox L."/>
            <person name="Trudeau A."/>
            <person name="Shah S."/>
            <person name="Reiman D."/>
        </authorList>
    </citation>
    <scope>NUCLEOTIDE SEQUENCE [LARGE SCALE GENOMIC DNA]</scope>
    <source>
        <strain evidence="1 2">3B1D</strain>
    </source>
</reference>
<evidence type="ECO:0000313" key="1">
    <source>
        <dbReference type="EMBL" id="RUS58322.1"/>
    </source>
</evidence>
<evidence type="ECO:0000313" key="2">
    <source>
        <dbReference type="Proteomes" id="UP000288623"/>
    </source>
</evidence>
<name>A0A433RYG5_9BACL</name>
<dbReference type="RefSeq" id="WP_126989085.1">
    <property type="nucleotide sequence ID" value="NZ_JTFC01000005.1"/>
</dbReference>
<evidence type="ECO:0008006" key="3">
    <source>
        <dbReference type="Google" id="ProtNLM"/>
    </source>
</evidence>
<gene>
    <name evidence="1" type="ORF">QI30_00995</name>
</gene>
<accession>A0A433RYG5</accession>
<dbReference type="OrthoDB" id="2936740at2"/>
<sequence length="72" mass="8889">MGIDNYMTPYEAAHRWKISYYKINRVLANRSYIQKDLDNKTLKYFQIPDSKRCYWVIHIRAMERWYGPEPKN</sequence>
<organism evidence="1 2">
    <name type="scientific">Candidatus Kurthia intestinigallinarum</name>
    <dbReference type="NCBI Taxonomy" id="1562256"/>
    <lineage>
        <taxon>Bacteria</taxon>
        <taxon>Bacillati</taxon>
        <taxon>Bacillota</taxon>
        <taxon>Bacilli</taxon>
        <taxon>Bacillales</taxon>
        <taxon>Caryophanaceae</taxon>
        <taxon>Kurthia</taxon>
    </lineage>
</organism>
<dbReference type="Proteomes" id="UP000288623">
    <property type="component" value="Unassembled WGS sequence"/>
</dbReference>